<evidence type="ECO:0000313" key="4">
    <source>
        <dbReference type="EMBL" id="KAF0709608.1"/>
    </source>
</evidence>
<dbReference type="EMBL" id="CAADRA010002228">
    <property type="protein sequence ID" value="VFT82856.1"/>
    <property type="molecule type" value="Genomic_DNA"/>
</dbReference>
<dbReference type="SUPFAM" id="SSF52058">
    <property type="entry name" value="L domain-like"/>
    <property type="match status" value="1"/>
</dbReference>
<keyword evidence="2" id="KW-0677">Repeat</keyword>
<sequence>MLPIQLDLSQGGHAFIPDTLDTRLTSISLASNRIYSLHGLERLTQLIRIDLSGNKIVSVSGIEVLDQLIALDLSRNSISTLDGLGHLARLQYLNVSDNNLSDLDAVESNTALTYLNASTNAINVWPRFHPLERLEVLNLNDNQLGALRQLNTVLPASLRQLKLARNQIAHLSCLDSCQNHLNALQSLDLAGNACVLHNPASIPSTLSCLFPSLVMLDGQSIPRATSTTPHSEPTVANAEPDVSNRDVKIQMWKQKLMERKQHEQTERQRLQDEKRHDERTHGRTREVKPSTPLYPYYEVAMPTPPSIATQRQCITATSTMFLAHDRESSMEPNGVTQAPSGGDKKTQRRTTELQAELTALQDHVHQMRKYMKVWIKREQWLRLKSAICIQTHFRGYLVRQRYPKPMAKKTSSPAAMSRIKDSEPRHGLTFVHASSHVVAWSRIPPNMHVFHLYMQSIQKVARGYFTRKRLTAWQAMHAMATQIQRLWRGHVLRTKQWRMDDGESTTILQHLRRMALRLGALERQFRVQDEAMADLWAEIKQRDDNAAREAGRRFVQAAVHVQAIWRGHRVRKAVVRQSKSQQLRRTSLPALAPLPPLVCHKCDANAQDIDALRREVQTLKELVLLRDKTPPNRVEVKSPHTSEQSSPGPQPLREMVVYNPRASLQPNATSATPQSTCPTLPPSSSNNADDTHSFENADTLRVAPTCAQLSESLAACHVNQATPPSVLPPRLGNPSIAECPAPGPPSDPLVPPPDVMSQTIVLCSPPARIKDPSPPSSTEDERRPPTRTRSIAAFFAQASESDGDDGGTSSPLEASGVFDNLVDFQLSPRST</sequence>
<name>A0A485KHL0_9STRA</name>
<dbReference type="Proteomes" id="UP000332933">
    <property type="component" value="Unassembled WGS sequence"/>
</dbReference>
<dbReference type="InterPro" id="IPR000048">
    <property type="entry name" value="IQ_motif_EF-hand-BS"/>
</dbReference>
<dbReference type="InterPro" id="IPR050576">
    <property type="entry name" value="Cilia_flagella_integrity"/>
</dbReference>
<keyword evidence="6" id="KW-1185">Reference proteome</keyword>
<dbReference type="SMART" id="SM00365">
    <property type="entry name" value="LRR_SD22"/>
    <property type="match status" value="5"/>
</dbReference>
<proteinExistence type="predicted"/>
<dbReference type="Gene3D" id="3.80.10.10">
    <property type="entry name" value="Ribonuclease Inhibitor"/>
    <property type="match status" value="2"/>
</dbReference>
<dbReference type="SMART" id="SM00015">
    <property type="entry name" value="IQ"/>
    <property type="match status" value="4"/>
</dbReference>
<feature type="compositionally biased region" description="Pro residues" evidence="3">
    <location>
        <begin position="741"/>
        <end position="754"/>
    </location>
</feature>
<reference evidence="5 6" key="1">
    <citation type="submission" date="2019-03" db="EMBL/GenBank/DDBJ databases">
        <authorList>
            <person name="Gaulin E."/>
            <person name="Dumas B."/>
        </authorList>
    </citation>
    <scope>NUCLEOTIDE SEQUENCE [LARGE SCALE GENOMIC DNA]</scope>
    <source>
        <strain evidence="5">CBS 568.67</strain>
    </source>
</reference>
<feature type="compositionally biased region" description="Polar residues" evidence="3">
    <location>
        <begin position="665"/>
        <end position="688"/>
    </location>
</feature>
<feature type="region of interest" description="Disordered" evidence="3">
    <location>
        <begin position="223"/>
        <end position="289"/>
    </location>
</feature>
<keyword evidence="1" id="KW-0433">Leucine-rich repeat</keyword>
<dbReference type="PANTHER" id="PTHR45973">
    <property type="entry name" value="PROTEIN PHOSPHATASE 1 REGULATORY SUBUNIT SDS22-RELATED"/>
    <property type="match status" value="1"/>
</dbReference>
<dbReference type="Gene3D" id="1.20.5.190">
    <property type="match status" value="1"/>
</dbReference>
<gene>
    <name evidence="5" type="primary">Aste57867_5833</name>
    <name evidence="4" type="ORF">As57867_005819</name>
    <name evidence="5" type="ORF">ASTE57867_5833</name>
</gene>
<feature type="region of interest" description="Disordered" evidence="3">
    <location>
        <begin position="665"/>
        <end position="692"/>
    </location>
</feature>
<accession>A0A485KHL0</accession>
<reference evidence="4" key="2">
    <citation type="submission" date="2019-06" db="EMBL/GenBank/DDBJ databases">
        <title>Genomics analysis of Aphanomyces spp. identifies a new class of oomycete effector associated with host adaptation.</title>
        <authorList>
            <person name="Gaulin E."/>
        </authorList>
    </citation>
    <scope>NUCLEOTIDE SEQUENCE</scope>
    <source>
        <strain evidence="4">CBS 578.67</strain>
    </source>
</reference>
<dbReference type="PROSITE" id="PS50096">
    <property type="entry name" value="IQ"/>
    <property type="match status" value="3"/>
</dbReference>
<feature type="compositionally biased region" description="Polar residues" evidence="3">
    <location>
        <begin position="330"/>
        <end position="339"/>
    </location>
</feature>
<dbReference type="InterPro" id="IPR001611">
    <property type="entry name" value="Leu-rich_rpt"/>
</dbReference>
<evidence type="ECO:0000313" key="6">
    <source>
        <dbReference type="Proteomes" id="UP000332933"/>
    </source>
</evidence>
<protein>
    <submittedName>
        <fullName evidence="5">Aste57867_5833 protein</fullName>
    </submittedName>
</protein>
<feature type="region of interest" description="Disordered" evidence="3">
    <location>
        <begin position="630"/>
        <end position="653"/>
    </location>
</feature>
<dbReference type="EMBL" id="VJMH01002226">
    <property type="protein sequence ID" value="KAF0709608.1"/>
    <property type="molecule type" value="Genomic_DNA"/>
</dbReference>
<feature type="compositionally biased region" description="Basic and acidic residues" evidence="3">
    <location>
        <begin position="255"/>
        <end position="288"/>
    </location>
</feature>
<dbReference type="OrthoDB" id="7451790at2759"/>
<dbReference type="CDD" id="cd23767">
    <property type="entry name" value="IQCD"/>
    <property type="match status" value="3"/>
</dbReference>
<evidence type="ECO:0000256" key="3">
    <source>
        <dbReference type="SAM" id="MobiDB-lite"/>
    </source>
</evidence>
<dbReference type="InterPro" id="IPR032675">
    <property type="entry name" value="LRR_dom_sf"/>
</dbReference>
<dbReference type="Pfam" id="PF00612">
    <property type="entry name" value="IQ"/>
    <property type="match status" value="3"/>
</dbReference>
<dbReference type="AlphaFoldDB" id="A0A485KHL0"/>
<feature type="region of interest" description="Disordered" evidence="3">
    <location>
        <begin position="327"/>
        <end position="347"/>
    </location>
</feature>
<feature type="compositionally biased region" description="Basic and acidic residues" evidence="3">
    <location>
        <begin position="630"/>
        <end position="640"/>
    </location>
</feature>
<dbReference type="PANTHER" id="PTHR45973:SF35">
    <property type="entry name" value="LEUCINE-RICH REPEAT-CONTAINING PROTEIN 43"/>
    <property type="match status" value="1"/>
</dbReference>
<evidence type="ECO:0000256" key="1">
    <source>
        <dbReference type="ARBA" id="ARBA00022614"/>
    </source>
</evidence>
<evidence type="ECO:0000313" key="5">
    <source>
        <dbReference type="EMBL" id="VFT82856.1"/>
    </source>
</evidence>
<evidence type="ECO:0000256" key="2">
    <source>
        <dbReference type="ARBA" id="ARBA00022737"/>
    </source>
</evidence>
<feature type="region of interest" description="Disordered" evidence="3">
    <location>
        <begin position="737"/>
        <end position="831"/>
    </location>
</feature>
<dbReference type="PROSITE" id="PS51450">
    <property type="entry name" value="LRR"/>
    <property type="match status" value="5"/>
</dbReference>
<organism evidence="5 6">
    <name type="scientific">Aphanomyces stellatus</name>
    <dbReference type="NCBI Taxonomy" id="120398"/>
    <lineage>
        <taxon>Eukaryota</taxon>
        <taxon>Sar</taxon>
        <taxon>Stramenopiles</taxon>
        <taxon>Oomycota</taxon>
        <taxon>Saprolegniomycetes</taxon>
        <taxon>Saprolegniales</taxon>
        <taxon>Verrucalvaceae</taxon>
        <taxon>Aphanomyces</taxon>
    </lineage>
</organism>